<organism evidence="7 8">
    <name type="scientific">Bacillus nakamurai</name>
    <dbReference type="NCBI Taxonomy" id="1793963"/>
    <lineage>
        <taxon>Bacteria</taxon>
        <taxon>Bacillati</taxon>
        <taxon>Bacillota</taxon>
        <taxon>Bacilli</taxon>
        <taxon>Bacillales</taxon>
        <taxon>Bacillaceae</taxon>
        <taxon>Bacillus</taxon>
    </lineage>
</organism>
<dbReference type="Pfam" id="PF14657">
    <property type="entry name" value="Arm-DNA-bind_4"/>
    <property type="match status" value="1"/>
</dbReference>
<accession>A0A150FBM7</accession>
<dbReference type="InterPro" id="IPR002104">
    <property type="entry name" value="Integrase_catalytic"/>
</dbReference>
<keyword evidence="8" id="KW-1185">Reference proteome</keyword>
<protein>
    <submittedName>
        <fullName evidence="7">Integrase</fullName>
    </submittedName>
</protein>
<dbReference type="Gene3D" id="1.10.443.10">
    <property type="entry name" value="Intergrase catalytic core"/>
    <property type="match status" value="1"/>
</dbReference>
<dbReference type="PANTHER" id="PTHR30349:SF64">
    <property type="entry name" value="PROPHAGE INTEGRASE INTD-RELATED"/>
    <property type="match status" value="1"/>
</dbReference>
<feature type="domain" description="Tyr recombinase" evidence="5">
    <location>
        <begin position="172"/>
        <end position="378"/>
    </location>
</feature>
<gene>
    <name evidence="7" type="ORF">AXI58_07265</name>
</gene>
<dbReference type="PANTHER" id="PTHR30349">
    <property type="entry name" value="PHAGE INTEGRASE-RELATED"/>
    <property type="match status" value="1"/>
</dbReference>
<evidence type="ECO:0000256" key="1">
    <source>
        <dbReference type="ARBA" id="ARBA00008857"/>
    </source>
</evidence>
<keyword evidence="2 4" id="KW-0238">DNA-binding</keyword>
<evidence type="ECO:0000259" key="6">
    <source>
        <dbReference type="PROSITE" id="PS51900"/>
    </source>
</evidence>
<proteinExistence type="inferred from homology"/>
<dbReference type="Pfam" id="PF00589">
    <property type="entry name" value="Phage_integrase"/>
    <property type="match status" value="1"/>
</dbReference>
<comment type="caution">
    <text evidence="7">The sequence shown here is derived from an EMBL/GenBank/DDBJ whole genome shotgun (WGS) entry which is preliminary data.</text>
</comment>
<dbReference type="InterPro" id="IPR011010">
    <property type="entry name" value="DNA_brk_join_enz"/>
</dbReference>
<dbReference type="SUPFAM" id="SSF56349">
    <property type="entry name" value="DNA breaking-rejoining enzymes"/>
    <property type="match status" value="1"/>
</dbReference>
<evidence type="ECO:0000313" key="8">
    <source>
        <dbReference type="Proteomes" id="UP000075430"/>
    </source>
</evidence>
<dbReference type="InterPro" id="IPR044068">
    <property type="entry name" value="CB"/>
</dbReference>
<dbReference type="PROSITE" id="PS51898">
    <property type="entry name" value="TYR_RECOMBINASE"/>
    <property type="match status" value="1"/>
</dbReference>
<comment type="similarity">
    <text evidence="1">Belongs to the 'phage' integrase family.</text>
</comment>
<dbReference type="InterPro" id="IPR050090">
    <property type="entry name" value="Tyrosine_recombinase_XerCD"/>
</dbReference>
<reference evidence="8" key="1">
    <citation type="submission" date="2016-02" db="EMBL/GenBank/DDBJ databases">
        <authorList>
            <person name="Dunlap C."/>
        </authorList>
    </citation>
    <scope>NUCLEOTIDE SEQUENCE [LARGE SCALE GENOMIC DNA]</scope>
    <source>
        <strain evidence="8">NRRL B-41092</strain>
    </source>
</reference>
<feature type="domain" description="Core-binding (CB)" evidence="6">
    <location>
        <begin position="62"/>
        <end position="142"/>
    </location>
</feature>
<evidence type="ECO:0000259" key="5">
    <source>
        <dbReference type="PROSITE" id="PS51898"/>
    </source>
</evidence>
<sequence length="388" mass="45172">MAYFRKRGDKWSYTVNLGIDTITKKRKQITKSGFSSKTAAKDAAKELEFKISRGEFVQDSNMNFHTLAEKWLESYSTQAKVSSVRARTKESNVLLKQWTNTPIKSISKSVYREYLNELSKMYSQNYMDGIHTTGRMIFKFAVESEWLQQNPTENYSLPKQQATIEEVEKENLRKKFLEKKELIGFLSLARTEGLSNDYTLFSLLAYSGIRIGESLALKWPDINFRSGSIRISKTLYNPTNNKVNYTLLTPKTKGSIRTIKMDDQVMKLLKRHLLQQNKMKIQNRHHYMDENFVFTSPEGYPLVQKLPAIRLQRLLKKLPHINKEITLHSFRHTHTSLLIEAGVGLKEIQQRLGHTDIQTTMNIYAHMTDNMEEKASHQFSKLMEDLQL</sequence>
<dbReference type="CDD" id="cd01189">
    <property type="entry name" value="INT_ICEBs1_C_like"/>
    <property type="match status" value="1"/>
</dbReference>
<dbReference type="Proteomes" id="UP000075430">
    <property type="component" value="Unassembled WGS sequence"/>
</dbReference>
<dbReference type="GO" id="GO:0003677">
    <property type="term" value="F:DNA binding"/>
    <property type="evidence" value="ECO:0007669"/>
    <property type="project" value="UniProtKB-UniRule"/>
</dbReference>
<dbReference type="GO" id="GO:0015074">
    <property type="term" value="P:DNA integration"/>
    <property type="evidence" value="ECO:0007669"/>
    <property type="project" value="InterPro"/>
</dbReference>
<dbReference type="InterPro" id="IPR010998">
    <property type="entry name" value="Integrase_recombinase_N"/>
</dbReference>
<dbReference type="AlphaFoldDB" id="A0A150FBM7"/>
<dbReference type="EMBL" id="LSBA01000004">
    <property type="protein sequence ID" value="KXZ22572.1"/>
    <property type="molecule type" value="Genomic_DNA"/>
</dbReference>
<dbReference type="PROSITE" id="PS51900">
    <property type="entry name" value="CB"/>
    <property type="match status" value="1"/>
</dbReference>
<dbReference type="OrthoDB" id="9803188at2"/>
<evidence type="ECO:0000256" key="4">
    <source>
        <dbReference type="PROSITE-ProRule" id="PRU01248"/>
    </source>
</evidence>
<dbReference type="RefSeq" id="WP_061520159.1">
    <property type="nucleotide sequence ID" value="NZ_JARLZY010000002.1"/>
</dbReference>
<keyword evidence="3" id="KW-0233">DNA recombination</keyword>
<evidence type="ECO:0000256" key="2">
    <source>
        <dbReference type="ARBA" id="ARBA00023125"/>
    </source>
</evidence>
<dbReference type="InterPro" id="IPR013762">
    <property type="entry name" value="Integrase-like_cat_sf"/>
</dbReference>
<evidence type="ECO:0000313" key="7">
    <source>
        <dbReference type="EMBL" id="KXZ22572.1"/>
    </source>
</evidence>
<dbReference type="GO" id="GO:0006310">
    <property type="term" value="P:DNA recombination"/>
    <property type="evidence" value="ECO:0007669"/>
    <property type="project" value="UniProtKB-KW"/>
</dbReference>
<name>A0A150FBM7_9BACI</name>
<dbReference type="Gene3D" id="1.10.150.130">
    <property type="match status" value="1"/>
</dbReference>
<dbReference type="STRING" id="1793963.AXI58_07265"/>
<evidence type="ECO:0000256" key="3">
    <source>
        <dbReference type="ARBA" id="ARBA00023172"/>
    </source>
</evidence>
<dbReference type="InterPro" id="IPR028259">
    <property type="entry name" value="AP2-like_int_N"/>
</dbReference>